<dbReference type="GO" id="GO:0009055">
    <property type="term" value="F:electron transfer activity"/>
    <property type="evidence" value="ECO:0007669"/>
    <property type="project" value="InterPro"/>
</dbReference>
<comment type="cofactor">
    <cofactor evidence="1">
        <name>FAD</name>
        <dbReference type="ChEBI" id="CHEBI:57692"/>
    </cofactor>
</comment>
<proteinExistence type="predicted"/>
<evidence type="ECO:0000256" key="1">
    <source>
        <dbReference type="ARBA" id="ARBA00001974"/>
    </source>
</evidence>
<dbReference type="PANTHER" id="PTHR21294">
    <property type="entry name" value="ELECTRON TRANSFER FLAVOPROTEIN BETA-SUBUNIT"/>
    <property type="match status" value="1"/>
</dbReference>
<dbReference type="InterPro" id="IPR012255">
    <property type="entry name" value="ETF_b"/>
</dbReference>
<organism evidence="5 6">
    <name type="scientific">Mobiluncus mulieris</name>
    <dbReference type="NCBI Taxonomy" id="2052"/>
    <lineage>
        <taxon>Bacteria</taxon>
        <taxon>Bacillati</taxon>
        <taxon>Actinomycetota</taxon>
        <taxon>Actinomycetes</taxon>
        <taxon>Actinomycetales</taxon>
        <taxon>Actinomycetaceae</taxon>
        <taxon>Mobiluncus</taxon>
    </lineage>
</organism>
<sequence>MTVVVAYKYAANPQDASVKSDGTVDWSRAKSAVSEYDPVAVTLGAQLAQELGVEVVGISVGDKAVSSSMAKKNAMSKGLDRGLVIADDATSTWNHTEVAQALAGLVKKIGDANIVLTGDASIDDGARLTSGLIAGYLGWPAFQGVEKVEAAGDGFKITQIIPGGYRTLSVSGSVVVSVASDAVTPKVPSMKDILAAGKKPVEEAPVDSVEVNKVAVAKKSTEKPVAREHKQQLFATADELAQALKESGIL</sequence>
<gene>
    <name evidence="5" type="ORF">HHJ78_05695</name>
</gene>
<evidence type="ECO:0000259" key="4">
    <source>
        <dbReference type="SMART" id="SM00893"/>
    </source>
</evidence>
<evidence type="ECO:0000256" key="2">
    <source>
        <dbReference type="ARBA" id="ARBA00011355"/>
    </source>
</evidence>
<comment type="subunit">
    <text evidence="2">Heterodimer of an alpha and a beta subunit.</text>
</comment>
<dbReference type="EMBL" id="JABCUR010000004">
    <property type="protein sequence ID" value="NMW65031.1"/>
    <property type="molecule type" value="Genomic_DNA"/>
</dbReference>
<comment type="function">
    <text evidence="3">The electron transfer flavoprotein serves as a specific electron acceptor for other dehydrogenases. It transfers the electrons to the main respiratory chain via ETF-ubiquinone oxidoreductase (ETF dehydrogenase).</text>
</comment>
<dbReference type="Proteomes" id="UP000578252">
    <property type="component" value="Unassembled WGS sequence"/>
</dbReference>
<evidence type="ECO:0000313" key="5">
    <source>
        <dbReference type="EMBL" id="NMW65031.1"/>
    </source>
</evidence>
<dbReference type="Pfam" id="PF01012">
    <property type="entry name" value="ETF"/>
    <property type="match status" value="1"/>
</dbReference>
<dbReference type="SMART" id="SM00893">
    <property type="entry name" value="ETF"/>
    <property type="match status" value="1"/>
</dbReference>
<comment type="caution">
    <text evidence="5">The sequence shown here is derived from an EMBL/GenBank/DDBJ whole genome shotgun (WGS) entry which is preliminary data.</text>
</comment>
<reference evidence="5 6" key="1">
    <citation type="submission" date="2020-04" db="EMBL/GenBank/DDBJ databases">
        <title>Antimicrobial susceptibility and clonality of vaginal-derived multi-drug resistant Mobiluncus isolates in China.</title>
        <authorList>
            <person name="Zhang X."/>
        </authorList>
    </citation>
    <scope>NUCLEOTIDE SEQUENCE [LARGE SCALE GENOMIC DNA]</scope>
    <source>
        <strain evidence="5 6">13</strain>
    </source>
</reference>
<dbReference type="InterPro" id="IPR014730">
    <property type="entry name" value="ETF_a/b_N"/>
</dbReference>
<dbReference type="Gene3D" id="3.40.50.620">
    <property type="entry name" value="HUPs"/>
    <property type="match status" value="1"/>
</dbReference>
<name>A0A7Y0U144_9ACTO</name>
<dbReference type="SUPFAM" id="SSF52402">
    <property type="entry name" value="Adenine nucleotide alpha hydrolases-like"/>
    <property type="match status" value="1"/>
</dbReference>
<protein>
    <submittedName>
        <fullName evidence="5">Electron transfer flavoprotein beta subunit/FixA family protein</fullName>
    </submittedName>
</protein>
<dbReference type="RefSeq" id="WP_169771883.1">
    <property type="nucleotide sequence ID" value="NZ_JABCUR010000004.1"/>
</dbReference>
<dbReference type="AlphaFoldDB" id="A0A7Y0U144"/>
<evidence type="ECO:0000313" key="6">
    <source>
        <dbReference type="Proteomes" id="UP000578252"/>
    </source>
</evidence>
<dbReference type="InterPro" id="IPR014729">
    <property type="entry name" value="Rossmann-like_a/b/a_fold"/>
</dbReference>
<evidence type="ECO:0000256" key="3">
    <source>
        <dbReference type="ARBA" id="ARBA00025649"/>
    </source>
</evidence>
<feature type="domain" description="Electron transfer flavoprotein alpha/beta-subunit N-terminal" evidence="4">
    <location>
        <begin position="21"/>
        <end position="213"/>
    </location>
</feature>
<accession>A0A7Y0U144</accession>